<dbReference type="Gene3D" id="2.80.10.50">
    <property type="match status" value="6"/>
</dbReference>
<dbReference type="NCBIfam" id="TIGR02608">
    <property type="entry name" value="delta_60_rpt"/>
    <property type="match status" value="12"/>
</dbReference>
<dbReference type="NCBIfam" id="TIGR04183">
    <property type="entry name" value="Por_Secre_tail"/>
    <property type="match status" value="1"/>
</dbReference>
<proteinExistence type="predicted"/>
<dbReference type="InterPro" id="IPR011041">
    <property type="entry name" value="Quinoprot_gluc/sorb_DH_b-prop"/>
</dbReference>
<protein>
    <recommendedName>
        <fullName evidence="1">Secretion system C-terminal sorting domain-containing protein</fullName>
    </recommendedName>
</protein>
<gene>
    <name evidence="2" type="ORF">GCM10022406_23090</name>
</gene>
<dbReference type="Pfam" id="PF18962">
    <property type="entry name" value="Por_Secre_tail"/>
    <property type="match status" value="1"/>
</dbReference>
<dbReference type="SUPFAM" id="SSF50952">
    <property type="entry name" value="Soluble quinoprotein glucose dehydrogenase"/>
    <property type="match status" value="1"/>
</dbReference>
<dbReference type="Proteomes" id="UP001499909">
    <property type="component" value="Unassembled WGS sequence"/>
</dbReference>
<organism evidence="2 3">
    <name type="scientific">Hymenobacter algoricola</name>
    <dbReference type="NCBI Taxonomy" id="486267"/>
    <lineage>
        <taxon>Bacteria</taxon>
        <taxon>Pseudomonadati</taxon>
        <taxon>Bacteroidota</taxon>
        <taxon>Cytophagia</taxon>
        <taxon>Cytophagales</taxon>
        <taxon>Hymenobacteraceae</taxon>
        <taxon>Hymenobacter</taxon>
    </lineage>
</organism>
<evidence type="ECO:0000313" key="2">
    <source>
        <dbReference type="EMBL" id="GAA3938363.1"/>
    </source>
</evidence>
<dbReference type="SUPFAM" id="SSF101898">
    <property type="entry name" value="NHL repeat"/>
    <property type="match status" value="1"/>
</dbReference>
<name>A0ABP7N792_9BACT</name>
<dbReference type="InterPro" id="IPR011043">
    <property type="entry name" value="Gal_Oxase/kelch_b-propeller"/>
</dbReference>
<feature type="domain" description="Secretion system C-terminal sorting" evidence="1">
    <location>
        <begin position="767"/>
        <end position="840"/>
    </location>
</feature>
<dbReference type="EMBL" id="BAABDH010000039">
    <property type="protein sequence ID" value="GAA3938363.1"/>
    <property type="molecule type" value="Genomic_DNA"/>
</dbReference>
<dbReference type="Pfam" id="PF17164">
    <property type="entry name" value="DUF5122"/>
    <property type="match status" value="14"/>
</dbReference>
<evidence type="ECO:0000313" key="3">
    <source>
        <dbReference type="Proteomes" id="UP001499909"/>
    </source>
</evidence>
<dbReference type="InterPro" id="IPR013431">
    <property type="entry name" value="Delta_60_rpt"/>
</dbReference>
<dbReference type="SUPFAM" id="SSF50965">
    <property type="entry name" value="Galactose oxidase, central domain"/>
    <property type="match status" value="1"/>
</dbReference>
<dbReference type="InterPro" id="IPR026444">
    <property type="entry name" value="Secre_tail"/>
</dbReference>
<keyword evidence="3" id="KW-1185">Reference proteome</keyword>
<sequence>MSAALLAGLSSPTLLQAQALDPTFQPTVLKTPLAPGIQLSVNALAVQPDGKVLAAGGFDFVNGNLTGKLQRFNVDGTTDATFNVGGTGANAFLSAVLLQPDGKILVGGGFTTFNGQPRSMVVRLNPDGSLDNSFTFGSSASVRQITRLALQSDGKILVASGPSLQRTPETGGVVRLNADGSVDSSFSVGTGNTQGTTISVLLVQADGKILVGGSFVQFNGQACIGLVRLTSSGAIDPDFMVTNTNYVGSIFSAAAQQPDGKLLVGGSFTQLNGQPAPFIARLLADGTSDNTFQPTPGPNNSVRNIVLEPNGNILIAGSFNQVSGVSRGRIARLTPNGSLDPAFATGTGIGSSSNALALTPAGQVLLAGGFTQYNGVSYGGLVRLNAVTGQPDATFAPVIEARGIITRSLPLSNGQLLVSGNFTQFNGAAVPGSSNSVRRINADGSLDGSFTTPAAGTLQAVQSNGSFYVFTGPTPGLVLRRYLADGTLDNSFTAQTFGVGSPSVGPLILQGVVALPNGQLFVHGLFISYGSRTGLSGLIRLNADGTPDNAFVPATAPADRRVLQVLTQPGGKLVVVADVVNTFVTTVSRLNANGSADNSFSVGTAAGTGANYAVLLQPDGRLLVSGAFTSFNGQATPYGLTRLTADGAADPTYSGLAGFYSPRLVQPDGHLLATTGNSAFTNAASALVRLNTDGSLDASFNPVATPLSIFTGDDAITGVVLQPTDGKILLFGSFRYIAGQVRIGLARLTNVGVLATRGATATRPLTLYPNPAHQVAHLQLPAEAEARPALLVDGQGCIVRQWTIPARQAEATVNLEAVPAGVYLLRVQGAAAVYQQRLVVTH</sequence>
<evidence type="ECO:0000259" key="1">
    <source>
        <dbReference type="Pfam" id="PF18962"/>
    </source>
</evidence>
<accession>A0ABP7N792</accession>
<comment type="caution">
    <text evidence="2">The sequence shown here is derived from an EMBL/GenBank/DDBJ whole genome shotgun (WGS) entry which is preliminary data.</text>
</comment>
<reference evidence="3" key="1">
    <citation type="journal article" date="2019" name="Int. J. Syst. Evol. Microbiol.">
        <title>The Global Catalogue of Microorganisms (GCM) 10K type strain sequencing project: providing services to taxonomists for standard genome sequencing and annotation.</title>
        <authorList>
            <consortium name="The Broad Institute Genomics Platform"/>
            <consortium name="The Broad Institute Genome Sequencing Center for Infectious Disease"/>
            <person name="Wu L."/>
            <person name="Ma J."/>
        </authorList>
    </citation>
    <scope>NUCLEOTIDE SEQUENCE [LARGE SCALE GENOMIC DNA]</scope>
    <source>
        <strain evidence="3">JCM 17214</strain>
    </source>
</reference>